<gene>
    <name evidence="9" type="ORF">BCR34DRAFT_358648</name>
</gene>
<dbReference type="InterPro" id="IPR004367">
    <property type="entry name" value="Cyclin_C-dom"/>
</dbReference>
<dbReference type="InterPro" id="IPR039361">
    <property type="entry name" value="Cyclin"/>
</dbReference>
<dbReference type="Gene3D" id="1.10.472.10">
    <property type="entry name" value="Cyclin-like"/>
    <property type="match status" value="2"/>
</dbReference>
<dbReference type="GO" id="GO:0051301">
    <property type="term" value="P:cell division"/>
    <property type="evidence" value="ECO:0007669"/>
    <property type="project" value="UniProtKB-KW"/>
</dbReference>
<feature type="domain" description="Cyclin-like" evidence="7">
    <location>
        <begin position="386"/>
        <end position="470"/>
    </location>
</feature>
<reference evidence="9 10" key="1">
    <citation type="submission" date="2016-07" db="EMBL/GenBank/DDBJ databases">
        <title>Pervasive Adenine N6-methylation of Active Genes in Fungi.</title>
        <authorList>
            <consortium name="DOE Joint Genome Institute"/>
            <person name="Mondo S.J."/>
            <person name="Dannebaum R.O."/>
            <person name="Kuo R.C."/>
            <person name="Labutti K."/>
            <person name="Haridas S."/>
            <person name="Kuo A."/>
            <person name="Salamov A."/>
            <person name="Ahrendt S.R."/>
            <person name="Lipzen A."/>
            <person name="Sullivan W."/>
            <person name="Andreopoulos W.B."/>
            <person name="Clum A."/>
            <person name="Lindquist E."/>
            <person name="Daum C."/>
            <person name="Ramamoorthy G.K."/>
            <person name="Gryganskyi A."/>
            <person name="Culley D."/>
            <person name="Magnuson J.K."/>
            <person name="James T.Y."/>
            <person name="O'Malley M.A."/>
            <person name="Stajich J.E."/>
            <person name="Spatafora J.W."/>
            <person name="Visel A."/>
            <person name="Grigoriev I.V."/>
        </authorList>
    </citation>
    <scope>NUCLEOTIDE SEQUENCE [LARGE SCALE GENOMIC DNA]</scope>
    <source>
        <strain evidence="9 10">CBS 115471</strain>
    </source>
</reference>
<dbReference type="EMBL" id="MCFA01000079">
    <property type="protein sequence ID" value="ORY09961.1"/>
    <property type="molecule type" value="Genomic_DNA"/>
</dbReference>
<dbReference type="SMART" id="SM00385">
    <property type="entry name" value="CYCLIN"/>
    <property type="match status" value="2"/>
</dbReference>
<sequence length="620" mass="69279">MRDENAPPQTMAGKTIHQRNKSTPALSSLLQVGGIKAAAAKRTAFADVSNTARQPLAKDDMQVPGKAKGLSMLKDPAIVTAKEFAKPAALLRPAQRPLATLPAKADASNVNQTIAPAVPKHMAVDAGLQSNIRKVLSKKATTIFKESQSDPIPETGNAPAAVPTRRPLGSVPASSLNADRDAAAAELIAKVLAQNTASSIEPVSHPSNAVEQRAIVEKVAHVEVESKSRGAHLEVQEKYEYLDALEEQARVIEQERNEELAKSNGIGSLDHDEYWDEEDEEEYFEADGYLTARSRGDNTTGGVTIVLAPRVTIKSQRELEVARKYVEANKSPEDVEDEQWDTSMVAEYGEEIFEYMRQLEERMKPNPLYMDHQAEIQWSMRAVLMDWLVQVHNRFTLLPETLFLAVNYVDRFLSSKVVSLGKLQLVGATALFVAAKYEEINCPSVQEIVYMVDGAYTVDEILKAERFMLSMLQFELGWPGPMSFLRRISKADDYDLETRTLSKYFLEITVMDERFVGCAPSFTAAGAHCLARLMLKKGDWSLAHVHYSGYTLQQLRQLISEILDCCDNPQKHHQAVYDKYTDKRYKRASNFVETEISKGFQLPFASRESLPGHSQTWRRK</sequence>
<name>A0A1Y1ZIA0_9PLEO</name>
<evidence type="ECO:0000313" key="9">
    <source>
        <dbReference type="EMBL" id="ORY09961.1"/>
    </source>
</evidence>
<comment type="similarity">
    <text evidence="4">Belongs to the cyclin family.</text>
</comment>
<keyword evidence="1" id="KW-0132">Cell division</keyword>
<dbReference type="SUPFAM" id="SSF47954">
    <property type="entry name" value="Cyclin-like"/>
    <property type="match status" value="2"/>
</dbReference>
<dbReference type="PANTHER" id="PTHR10177">
    <property type="entry name" value="CYCLINS"/>
    <property type="match status" value="1"/>
</dbReference>
<dbReference type="Proteomes" id="UP000193144">
    <property type="component" value="Unassembled WGS sequence"/>
</dbReference>
<evidence type="ECO:0000259" key="8">
    <source>
        <dbReference type="SMART" id="SM01332"/>
    </source>
</evidence>
<dbReference type="Pfam" id="PF02984">
    <property type="entry name" value="Cyclin_C"/>
    <property type="match status" value="1"/>
</dbReference>
<evidence type="ECO:0000256" key="4">
    <source>
        <dbReference type="RuleBase" id="RU000383"/>
    </source>
</evidence>
<dbReference type="CDD" id="cd20568">
    <property type="entry name" value="CYCLIN_CLBs_yeast_rpt1"/>
    <property type="match status" value="1"/>
</dbReference>
<comment type="caution">
    <text evidence="9">The sequence shown here is derived from an EMBL/GenBank/DDBJ whole genome shotgun (WGS) entry which is preliminary data.</text>
</comment>
<dbReference type="CDD" id="cd20512">
    <property type="entry name" value="CYCLIN_CLBs_yeast_rpt2"/>
    <property type="match status" value="1"/>
</dbReference>
<evidence type="ECO:0000256" key="6">
    <source>
        <dbReference type="SAM" id="MobiDB-lite"/>
    </source>
</evidence>
<keyword evidence="5" id="KW-0175">Coiled coil</keyword>
<dbReference type="FunFam" id="1.10.472.10:FF:000001">
    <property type="entry name" value="G2/mitotic-specific cyclin"/>
    <property type="match status" value="1"/>
</dbReference>
<evidence type="ECO:0000313" key="10">
    <source>
        <dbReference type="Proteomes" id="UP000193144"/>
    </source>
</evidence>
<dbReference type="InterPro" id="IPR036915">
    <property type="entry name" value="Cyclin-like_sf"/>
</dbReference>
<dbReference type="STRING" id="1231657.A0A1Y1ZIA0"/>
<feature type="region of interest" description="Disordered" evidence="6">
    <location>
        <begin position="146"/>
        <end position="166"/>
    </location>
</feature>
<dbReference type="PROSITE" id="PS00292">
    <property type="entry name" value="CYCLINS"/>
    <property type="match status" value="1"/>
</dbReference>
<dbReference type="Pfam" id="PF00134">
    <property type="entry name" value="Cyclin_N"/>
    <property type="match status" value="1"/>
</dbReference>
<protein>
    <submittedName>
        <fullName evidence="9">Cyclin-like protein</fullName>
    </submittedName>
</protein>
<proteinExistence type="inferred from homology"/>
<keyword evidence="10" id="KW-1185">Reference proteome</keyword>
<feature type="coiled-coil region" evidence="5">
    <location>
        <begin position="235"/>
        <end position="262"/>
    </location>
</feature>
<accession>A0A1Y1ZIA0</accession>
<dbReference type="SMART" id="SM01332">
    <property type="entry name" value="Cyclin_C"/>
    <property type="match status" value="1"/>
</dbReference>
<organism evidence="9 10">
    <name type="scientific">Clohesyomyces aquaticus</name>
    <dbReference type="NCBI Taxonomy" id="1231657"/>
    <lineage>
        <taxon>Eukaryota</taxon>
        <taxon>Fungi</taxon>
        <taxon>Dikarya</taxon>
        <taxon>Ascomycota</taxon>
        <taxon>Pezizomycotina</taxon>
        <taxon>Dothideomycetes</taxon>
        <taxon>Pleosporomycetidae</taxon>
        <taxon>Pleosporales</taxon>
        <taxon>Lindgomycetaceae</taxon>
        <taxon>Clohesyomyces</taxon>
    </lineage>
</organism>
<keyword evidence="3" id="KW-0131">Cell cycle</keyword>
<dbReference type="InterPro" id="IPR048258">
    <property type="entry name" value="Cyclins_cyclin-box"/>
</dbReference>
<keyword evidence="2 4" id="KW-0195">Cyclin</keyword>
<evidence type="ECO:0000256" key="5">
    <source>
        <dbReference type="SAM" id="Coils"/>
    </source>
</evidence>
<evidence type="ECO:0000256" key="1">
    <source>
        <dbReference type="ARBA" id="ARBA00022618"/>
    </source>
</evidence>
<dbReference type="InterPro" id="IPR006671">
    <property type="entry name" value="Cyclin_N"/>
</dbReference>
<evidence type="ECO:0000259" key="7">
    <source>
        <dbReference type="SMART" id="SM00385"/>
    </source>
</evidence>
<evidence type="ECO:0000256" key="2">
    <source>
        <dbReference type="ARBA" id="ARBA00023127"/>
    </source>
</evidence>
<dbReference type="OrthoDB" id="5590282at2759"/>
<feature type="domain" description="Cyclin-like" evidence="7">
    <location>
        <begin position="483"/>
        <end position="564"/>
    </location>
</feature>
<dbReference type="AlphaFoldDB" id="A0A1Y1ZIA0"/>
<dbReference type="InterPro" id="IPR013763">
    <property type="entry name" value="Cyclin-like_dom"/>
</dbReference>
<evidence type="ECO:0000256" key="3">
    <source>
        <dbReference type="ARBA" id="ARBA00023306"/>
    </source>
</evidence>
<feature type="region of interest" description="Disordered" evidence="6">
    <location>
        <begin position="1"/>
        <end position="22"/>
    </location>
</feature>
<feature type="domain" description="Cyclin C-terminal" evidence="8">
    <location>
        <begin position="479"/>
        <end position="594"/>
    </location>
</feature>